<comment type="subcellular location">
    <subcellularLocation>
        <location evidence="1">Nucleus</location>
    </subcellularLocation>
</comment>
<dbReference type="GO" id="GO:0003684">
    <property type="term" value="F:damaged DNA binding"/>
    <property type="evidence" value="ECO:0007669"/>
    <property type="project" value="TreeGrafter"/>
</dbReference>
<evidence type="ECO:0000259" key="6">
    <source>
        <dbReference type="Pfam" id="PF08573"/>
    </source>
</evidence>
<feature type="coiled-coil region" evidence="4">
    <location>
        <begin position="28"/>
        <end position="75"/>
    </location>
</feature>
<feature type="region of interest" description="Disordered" evidence="5">
    <location>
        <begin position="539"/>
        <end position="570"/>
    </location>
</feature>
<dbReference type="InterPro" id="IPR033316">
    <property type="entry name" value="RBBP8-like"/>
</dbReference>
<evidence type="ECO:0000313" key="8">
    <source>
        <dbReference type="Proteomes" id="UP001140453"/>
    </source>
</evidence>
<keyword evidence="4" id="KW-0175">Coiled coil</keyword>
<protein>
    <recommendedName>
        <fullName evidence="6">DNA endonuclease activator Ctp1 C-terminal domain-containing protein</fullName>
    </recommendedName>
</protein>
<feature type="compositionally biased region" description="Polar residues" evidence="5">
    <location>
        <begin position="379"/>
        <end position="392"/>
    </location>
</feature>
<proteinExistence type="predicted"/>
<dbReference type="Pfam" id="PF08573">
    <property type="entry name" value="SAE2"/>
    <property type="match status" value="1"/>
</dbReference>
<dbReference type="OrthoDB" id="5801062at2759"/>
<comment type="caution">
    <text evidence="7">The sequence shown here is derived from an EMBL/GenBank/DDBJ whole genome shotgun (WGS) entry which is preliminary data.</text>
</comment>
<keyword evidence="2" id="KW-0227">DNA damage</keyword>
<feature type="region of interest" description="Disordered" evidence="5">
    <location>
        <begin position="216"/>
        <end position="289"/>
    </location>
</feature>
<keyword evidence="3" id="KW-0539">Nucleus</keyword>
<evidence type="ECO:0000256" key="5">
    <source>
        <dbReference type="SAM" id="MobiDB-lite"/>
    </source>
</evidence>
<evidence type="ECO:0000256" key="2">
    <source>
        <dbReference type="ARBA" id="ARBA00022763"/>
    </source>
</evidence>
<sequence length="771" mass="86227">MSSWLESGRPAILEALAAACDKVDERARAEIKDRNSKDEQLLEELEQLRSRVAQVDRLQQENESLREEIGRLRGIQDVQVVPPNRRIALGELSPNKSSAEQTVLTRKASHNAAAASSDSVNFKAVVARCKELDAKYKGARGLLEEHRLALRKRAKVIERWARHSDALQREIDQLRARIQSRPSPKDEGSIAQADEAGAVTIADDRFADTADLKRPSPVSAFEHEPPASPPSLVAVPDAESALSPPKRMWSEPPPCPPTDDLFRRTDSATTTESLPSTTDDVDLPPYPDQPIEADLVAVKVQLSSDPPIIVSTRSVRKRKHGKETPEVEGPRMVKLEHSSSSGPEVIRESHNYSPPESIDFDEEVHVPTPKKRRALSRSGYGSATTNLDTTPRPSLPLKAHVALKSYGAPNQSPRRSHSVVSSTPQQFWALRDTSPQSKKTDWVADGLVRTVVFTSNLALGIKDLADDGDAEKGDVGSNQLQRQVVQGRLDALLNSPSANTRPPISRDDFPKVQITRPVAIADGDNGTNLTAAFKHARDSKMTSRYTNQSMRKQDARFPLSSKRSGSRDRALKTASIIRDDMPRGRSLNQEDIPLRERPIDLLRPEDFKPNPLYNDGLTFVYDEVVRGKDARAALSGCIDPNCCGKTFRRFAEAELKSVGSSVTKRAEDVGLMERYLGDEAFKLGMMAREEREEVWLKAKTWELANKFGKHRQRYSRMPSPPGFWNMDFPNTQERAEELRQAEEIRKALVNERHREAMRCEGSWLFRDEEPR</sequence>
<evidence type="ECO:0000256" key="3">
    <source>
        <dbReference type="ARBA" id="ARBA00023242"/>
    </source>
</evidence>
<keyword evidence="8" id="KW-1185">Reference proteome</keyword>
<dbReference type="EMBL" id="JAPEVB010000001">
    <property type="protein sequence ID" value="KAJ4396412.1"/>
    <property type="molecule type" value="Genomic_DNA"/>
</dbReference>
<reference evidence="7" key="1">
    <citation type="submission" date="2022-10" db="EMBL/GenBank/DDBJ databases">
        <title>Tapping the CABI collections for fungal endophytes: first genome assemblies for Collariella, Neodidymelliopsis, Ascochyta clinopodiicola, Didymella pomorum, Didymosphaeria variabile, Neocosmospora piperis and Neocucurbitaria cava.</title>
        <authorList>
            <person name="Hill R."/>
        </authorList>
    </citation>
    <scope>NUCLEOTIDE SEQUENCE</scope>
    <source>
        <strain evidence="7">IMI 355082</strain>
    </source>
</reference>
<dbReference type="InterPro" id="IPR013882">
    <property type="entry name" value="Ctp1_C"/>
</dbReference>
<evidence type="ECO:0000313" key="7">
    <source>
        <dbReference type="EMBL" id="KAJ4396412.1"/>
    </source>
</evidence>
<dbReference type="PANTHER" id="PTHR15107:SF0">
    <property type="entry name" value="DNA ENDONUCLEASE ACTIVATOR CTP1 C-TERMINAL DOMAIN-CONTAINING PROTEIN"/>
    <property type="match status" value="1"/>
</dbReference>
<accession>A0A9W8Z058</accession>
<feature type="compositionally biased region" description="Polar residues" evidence="5">
    <location>
        <begin position="267"/>
        <end position="278"/>
    </location>
</feature>
<feature type="region of interest" description="Disordered" evidence="5">
    <location>
        <begin position="309"/>
        <end position="394"/>
    </location>
</feature>
<gene>
    <name evidence="7" type="ORF">N0V93_000631</name>
</gene>
<dbReference type="PANTHER" id="PTHR15107">
    <property type="entry name" value="RETINOBLASTOMA BINDING PROTEIN 8"/>
    <property type="match status" value="1"/>
</dbReference>
<evidence type="ECO:0000256" key="4">
    <source>
        <dbReference type="SAM" id="Coils"/>
    </source>
</evidence>
<dbReference type="AlphaFoldDB" id="A0A9W8Z058"/>
<dbReference type="GO" id="GO:0005634">
    <property type="term" value="C:nucleus"/>
    <property type="evidence" value="ECO:0007669"/>
    <property type="project" value="UniProtKB-SubCell"/>
</dbReference>
<feature type="region of interest" description="Disordered" evidence="5">
    <location>
        <begin position="176"/>
        <end position="199"/>
    </location>
</feature>
<organism evidence="7 8">
    <name type="scientific">Gnomoniopsis smithogilvyi</name>
    <dbReference type="NCBI Taxonomy" id="1191159"/>
    <lineage>
        <taxon>Eukaryota</taxon>
        <taxon>Fungi</taxon>
        <taxon>Dikarya</taxon>
        <taxon>Ascomycota</taxon>
        <taxon>Pezizomycotina</taxon>
        <taxon>Sordariomycetes</taxon>
        <taxon>Sordariomycetidae</taxon>
        <taxon>Diaporthales</taxon>
        <taxon>Gnomoniaceae</taxon>
        <taxon>Gnomoniopsis</taxon>
    </lineage>
</organism>
<dbReference type="Proteomes" id="UP001140453">
    <property type="component" value="Unassembled WGS sequence"/>
</dbReference>
<name>A0A9W8Z058_9PEZI</name>
<dbReference type="GO" id="GO:0010792">
    <property type="term" value="P:DNA double-strand break processing involved in repair via single-strand annealing"/>
    <property type="evidence" value="ECO:0007669"/>
    <property type="project" value="TreeGrafter"/>
</dbReference>
<evidence type="ECO:0000256" key="1">
    <source>
        <dbReference type="ARBA" id="ARBA00004123"/>
    </source>
</evidence>
<feature type="domain" description="DNA endonuclease activator Ctp1 C-terminal" evidence="6">
    <location>
        <begin position="621"/>
        <end position="733"/>
    </location>
</feature>
<feature type="compositionally biased region" description="Basic and acidic residues" evidence="5">
    <location>
        <begin position="322"/>
        <end position="337"/>
    </location>
</feature>